<protein>
    <recommendedName>
        <fullName evidence="4">Hydrophobic surface binding protein A-domain-containing protein</fullName>
    </recommendedName>
</protein>
<evidence type="ECO:0000256" key="1">
    <source>
        <dbReference type="SAM" id="SignalP"/>
    </source>
</evidence>
<dbReference type="GeneID" id="43651335"/>
<dbReference type="Proteomes" id="UP000326268">
    <property type="component" value="Unassembled WGS sequence"/>
</dbReference>
<keyword evidence="3" id="KW-1185">Reference proteome</keyword>
<proteinExistence type="predicted"/>
<name>A0A5N7A4D0_9EURO</name>
<keyword evidence="1" id="KW-0732">Signal</keyword>
<evidence type="ECO:0000313" key="2">
    <source>
        <dbReference type="EMBL" id="KAE8364704.1"/>
    </source>
</evidence>
<dbReference type="AlphaFoldDB" id="A0A5N7A4D0"/>
<dbReference type="RefSeq" id="XP_031927785.1">
    <property type="nucleotide sequence ID" value="XM_032066889.1"/>
</dbReference>
<accession>A0A5N7A4D0</accession>
<evidence type="ECO:0000313" key="3">
    <source>
        <dbReference type="Proteomes" id="UP000326268"/>
    </source>
</evidence>
<reference evidence="2 3" key="1">
    <citation type="submission" date="2019-04" db="EMBL/GenBank/DDBJ databases">
        <title>Friends and foes A comparative genomics studyof 23 Aspergillus species from section Flavi.</title>
        <authorList>
            <consortium name="DOE Joint Genome Institute"/>
            <person name="Kjaerbolling I."/>
            <person name="Vesth T."/>
            <person name="Frisvad J.C."/>
            <person name="Nybo J.L."/>
            <person name="Theobald S."/>
            <person name="Kildgaard S."/>
            <person name="Isbrandt T."/>
            <person name="Kuo A."/>
            <person name="Sato A."/>
            <person name="Lyhne E.K."/>
            <person name="Kogle M.E."/>
            <person name="Wiebenga A."/>
            <person name="Kun R.S."/>
            <person name="Lubbers R.J."/>
            <person name="Makela M.R."/>
            <person name="Barry K."/>
            <person name="Chovatia M."/>
            <person name="Clum A."/>
            <person name="Daum C."/>
            <person name="Haridas S."/>
            <person name="He G."/>
            <person name="LaButti K."/>
            <person name="Lipzen A."/>
            <person name="Mondo S."/>
            <person name="Riley R."/>
            <person name="Salamov A."/>
            <person name="Simmons B.A."/>
            <person name="Magnuson J.K."/>
            <person name="Henrissat B."/>
            <person name="Mortensen U.H."/>
            <person name="Larsen T.O."/>
            <person name="Devries R.P."/>
            <person name="Grigoriev I.V."/>
            <person name="Machida M."/>
            <person name="Baker S.E."/>
            <person name="Andersen M.R."/>
        </authorList>
    </citation>
    <scope>NUCLEOTIDE SEQUENCE [LARGE SCALE GENOMIC DNA]</scope>
    <source>
        <strain evidence="2 3">CBS 763.97</strain>
    </source>
</reference>
<organism evidence="2 3">
    <name type="scientific">Aspergillus caelatus</name>
    <dbReference type="NCBI Taxonomy" id="61420"/>
    <lineage>
        <taxon>Eukaryota</taxon>
        <taxon>Fungi</taxon>
        <taxon>Dikarya</taxon>
        <taxon>Ascomycota</taxon>
        <taxon>Pezizomycotina</taxon>
        <taxon>Eurotiomycetes</taxon>
        <taxon>Eurotiomycetidae</taxon>
        <taxon>Eurotiales</taxon>
        <taxon>Aspergillaceae</taxon>
        <taxon>Aspergillus</taxon>
        <taxon>Aspergillus subgen. Circumdati</taxon>
    </lineage>
</organism>
<dbReference type="EMBL" id="ML737645">
    <property type="protein sequence ID" value="KAE8364704.1"/>
    <property type="molecule type" value="Genomic_DNA"/>
</dbReference>
<feature type="signal peptide" evidence="1">
    <location>
        <begin position="1"/>
        <end position="18"/>
    </location>
</feature>
<dbReference type="OrthoDB" id="4492304at2759"/>
<gene>
    <name evidence="2" type="ORF">BDV27DRAFT_128002</name>
</gene>
<feature type="chain" id="PRO_5024789503" description="Hydrophobic surface binding protein A-domain-containing protein" evidence="1">
    <location>
        <begin position="19"/>
        <end position="186"/>
    </location>
</feature>
<evidence type="ECO:0008006" key="4">
    <source>
        <dbReference type="Google" id="ProtNLM"/>
    </source>
</evidence>
<sequence length="186" mass="18348">MKFTGFIASLAAVSAASAAAIPTASLQPTLNQLSGVLVNIDGVLGGVLGDADVSNLVQVQDALKEIQSELSKLTSPVCQRSVVGNEVDTVNSVASPVVSTASGAVQPVVGTVNSAVGTVEGTVGSTLPGITSALGAKRQVGQLGGVATNLVSQIQDGTLTDAAVEQILESIQAGNLSLVDSILGAL</sequence>